<organism evidence="4 5">
    <name type="scientific">Hermanssonia centrifuga</name>
    <dbReference type="NCBI Taxonomy" id="98765"/>
    <lineage>
        <taxon>Eukaryota</taxon>
        <taxon>Fungi</taxon>
        <taxon>Dikarya</taxon>
        <taxon>Basidiomycota</taxon>
        <taxon>Agaricomycotina</taxon>
        <taxon>Agaricomycetes</taxon>
        <taxon>Polyporales</taxon>
        <taxon>Meruliaceae</taxon>
        <taxon>Hermanssonia</taxon>
    </lineage>
</organism>
<accession>A0A4S4KDZ6</accession>
<sequence>MCMQMPDASPVETQVNPQLERGVPAHTGLVESSANVKEHSANGPSPCKIISSEEEPVLCRIVTIDDQPVLCKVVSDATGWTTMAKAVRGVDVAKVESHKDDLDNLLLFAGLFSAVITPFIIESYKTLRTDLDPKSSFQLLQRIAGQTDSYTIITASGTSIFINSTESTPDSQSSSPEHSDIVVNRLWFASLILTLVTASFAIFVKQWLREWLYTDYTSAKSRLRIRHFRLPGIQKYRVFEIAAGLPLLLQIALGLFLVGLCYFTSSIHPDLVQISISMVAVWALIIIIAGILPLISPQCPYKLVFLNSFLRALRILGRRALLRIRPQESAKPPDFYEEASVVKRADKDLDILVKVDDIQSDDHLLTTAIKDCVKHIDPPPNQIIDFLLNIIAHRARVEAQGASVSGGETSTSSESEGSLLSAMLAPVIKTYLQHHSGGVPKDEMPVFFKALKIILYQDNVEEAGEGERERRDSNGGNLNKSQGSTTKDILGLYMKNNPTGMKYLLDFLLKESVHVGVPDGATKTLGRPILSWFENLGGDWNKYWDDFKVYVEGIKSPDRKENFNLLGFFEMAIRAVSGLPRTSDASLFDALHKAIESDREERKMSDEPTTNREAAAKDCLAAIDYYEKAIFKDSNMPDAYDSWVRQFEENNSLFKDPLIKTLMKISSDEGRMNKAPIAKNDTWRVKRLQHLETGSSEGTVRATASPPTQRKNSKRADGEQASQSGLPTGDGDRRTTDVGGHKQVRTRNPRGGV</sequence>
<feature type="region of interest" description="Disordered" evidence="1">
    <location>
        <begin position="464"/>
        <end position="483"/>
    </location>
</feature>
<keyword evidence="2" id="KW-0472">Membrane</keyword>
<evidence type="ECO:0000313" key="4">
    <source>
        <dbReference type="EMBL" id="THG94619.1"/>
    </source>
</evidence>
<reference evidence="4 5" key="1">
    <citation type="submission" date="2019-02" db="EMBL/GenBank/DDBJ databases">
        <title>Genome sequencing of the rare red list fungi Phlebia centrifuga.</title>
        <authorList>
            <person name="Buettner E."/>
            <person name="Kellner H."/>
        </authorList>
    </citation>
    <scope>NUCLEOTIDE SEQUENCE [LARGE SCALE GENOMIC DNA]</scope>
    <source>
        <strain evidence="4 5">DSM 108282</strain>
    </source>
</reference>
<dbReference type="AlphaFoldDB" id="A0A4S4KDZ6"/>
<evidence type="ECO:0000256" key="1">
    <source>
        <dbReference type="SAM" id="MobiDB-lite"/>
    </source>
</evidence>
<feature type="transmembrane region" description="Helical" evidence="2">
    <location>
        <begin position="186"/>
        <end position="204"/>
    </location>
</feature>
<dbReference type="Pfam" id="PF20153">
    <property type="entry name" value="DUF6535"/>
    <property type="match status" value="1"/>
</dbReference>
<feature type="transmembrane region" description="Helical" evidence="2">
    <location>
        <begin position="271"/>
        <end position="295"/>
    </location>
</feature>
<dbReference type="Proteomes" id="UP000309038">
    <property type="component" value="Unassembled WGS sequence"/>
</dbReference>
<proteinExistence type="predicted"/>
<keyword evidence="2" id="KW-1133">Transmembrane helix</keyword>
<feature type="region of interest" description="Disordered" evidence="1">
    <location>
        <begin position="690"/>
        <end position="753"/>
    </location>
</feature>
<evidence type="ECO:0000256" key="2">
    <source>
        <dbReference type="SAM" id="Phobius"/>
    </source>
</evidence>
<name>A0A4S4KDZ6_9APHY</name>
<gene>
    <name evidence="4" type="ORF">EW026_g6889</name>
</gene>
<evidence type="ECO:0000313" key="5">
    <source>
        <dbReference type="Proteomes" id="UP000309038"/>
    </source>
</evidence>
<feature type="compositionally biased region" description="Basic residues" evidence="1">
    <location>
        <begin position="742"/>
        <end position="753"/>
    </location>
</feature>
<dbReference type="EMBL" id="SGPJ01000421">
    <property type="protein sequence ID" value="THG94619.1"/>
    <property type="molecule type" value="Genomic_DNA"/>
</dbReference>
<keyword evidence="2" id="KW-0812">Transmembrane</keyword>
<keyword evidence="5" id="KW-1185">Reference proteome</keyword>
<feature type="transmembrane region" description="Helical" evidence="2">
    <location>
        <begin position="238"/>
        <end position="265"/>
    </location>
</feature>
<dbReference type="InterPro" id="IPR045338">
    <property type="entry name" value="DUF6535"/>
</dbReference>
<feature type="domain" description="DUF6535" evidence="3">
    <location>
        <begin position="80"/>
        <end position="265"/>
    </location>
</feature>
<evidence type="ECO:0000259" key="3">
    <source>
        <dbReference type="Pfam" id="PF20153"/>
    </source>
</evidence>
<feature type="compositionally biased region" description="Basic and acidic residues" evidence="1">
    <location>
        <begin position="730"/>
        <end position="740"/>
    </location>
</feature>
<comment type="caution">
    <text evidence="4">The sequence shown here is derived from an EMBL/GenBank/DDBJ whole genome shotgun (WGS) entry which is preliminary data.</text>
</comment>
<feature type="compositionally biased region" description="Polar residues" evidence="1">
    <location>
        <begin position="474"/>
        <end position="483"/>
    </location>
</feature>
<protein>
    <recommendedName>
        <fullName evidence="3">DUF6535 domain-containing protein</fullName>
    </recommendedName>
</protein>